<evidence type="ECO:0008006" key="3">
    <source>
        <dbReference type="Google" id="ProtNLM"/>
    </source>
</evidence>
<proteinExistence type="predicted"/>
<dbReference type="Proteomes" id="UP000092444">
    <property type="component" value="Unassembled WGS sequence"/>
</dbReference>
<name>A0ABK9NGB5_GLOMM</name>
<dbReference type="EMBL" id="CCAG010013253">
    <property type="status" value="NOT_ANNOTATED_CDS"/>
    <property type="molecule type" value="Genomic_DNA"/>
</dbReference>
<evidence type="ECO:0000313" key="1">
    <source>
        <dbReference type="EnsemblMetazoa" id="GMOY014267.P1429"/>
    </source>
</evidence>
<reference evidence="1" key="1">
    <citation type="submission" date="2025-05" db="UniProtKB">
        <authorList>
            <consortium name="EnsemblMetazoa"/>
        </authorList>
    </citation>
    <scope>IDENTIFICATION</scope>
    <source>
        <strain evidence="1">Yale</strain>
    </source>
</reference>
<organism evidence="1 2">
    <name type="scientific">Glossina morsitans morsitans</name>
    <name type="common">Savannah tsetse fly</name>
    <dbReference type="NCBI Taxonomy" id="37546"/>
    <lineage>
        <taxon>Eukaryota</taxon>
        <taxon>Metazoa</taxon>
        <taxon>Ecdysozoa</taxon>
        <taxon>Arthropoda</taxon>
        <taxon>Hexapoda</taxon>
        <taxon>Insecta</taxon>
        <taxon>Pterygota</taxon>
        <taxon>Neoptera</taxon>
        <taxon>Endopterygota</taxon>
        <taxon>Diptera</taxon>
        <taxon>Brachycera</taxon>
        <taxon>Muscomorpha</taxon>
        <taxon>Hippoboscoidea</taxon>
        <taxon>Glossinidae</taxon>
        <taxon>Glossina</taxon>
    </lineage>
</organism>
<keyword evidence="2" id="KW-1185">Reference proteome</keyword>
<sequence length="86" mass="9742">MASLLTKLRIKYSELIMLKVINVLLVNLSKQYLVINFLGDDRMSGAVYGFHEELVDLVTKFYGKASYTNPLHPDVFPGICKMEAIC</sequence>
<protein>
    <recommendedName>
        <fullName evidence="3">Longin domain-containing protein</fullName>
    </recommendedName>
</protein>
<evidence type="ECO:0000313" key="2">
    <source>
        <dbReference type="Proteomes" id="UP000092444"/>
    </source>
</evidence>
<dbReference type="EnsemblMetazoa" id="GMOY014267.R1429">
    <property type="protein sequence ID" value="GMOY014267.P1429"/>
    <property type="gene ID" value="GMOY014267"/>
</dbReference>
<accession>A0ABK9NGB5</accession>